<protein>
    <submittedName>
        <fullName evidence="1">Uncharacterized protein</fullName>
    </submittedName>
</protein>
<accession>A0A7G9A6E2</accession>
<organism evidence="1">
    <name type="scientific">Raoultella ornithinolytica</name>
    <name type="common">Klebsiella ornithinolytica</name>
    <dbReference type="NCBI Taxonomy" id="54291"/>
    <lineage>
        <taxon>Bacteria</taxon>
        <taxon>Pseudomonadati</taxon>
        <taxon>Pseudomonadota</taxon>
        <taxon>Gammaproteobacteria</taxon>
        <taxon>Enterobacterales</taxon>
        <taxon>Enterobacteriaceae</taxon>
        <taxon>Klebsiella/Raoultella group</taxon>
        <taxon>Raoultella</taxon>
    </lineage>
</organism>
<reference evidence="1" key="1">
    <citation type="submission" date="2020-02" db="EMBL/GenBank/DDBJ databases">
        <authorList>
            <person name="Zhou D."/>
        </authorList>
    </citation>
    <scope>NUCLEOTIDE SEQUENCE</scope>
    <source>
        <strain evidence="1">193104922</strain>
        <plasmid evidence="1">p104922-NDM</plasmid>
    </source>
</reference>
<sequence>MISTTEKLIITEMNPSTDFCNTAGDNNFMSTAIIGGW</sequence>
<dbReference type="EMBL" id="MT062912">
    <property type="protein sequence ID" value="QNL32321.1"/>
    <property type="molecule type" value="Genomic_DNA"/>
</dbReference>
<evidence type="ECO:0000313" key="1">
    <source>
        <dbReference type="EMBL" id="QNL32321.1"/>
    </source>
</evidence>
<geneLocation type="plasmid" evidence="1">
    <name>p104922-NDM</name>
</geneLocation>
<keyword evidence="1" id="KW-0614">Plasmid</keyword>
<name>A0A7G9A6E2_RAOOR</name>
<proteinExistence type="predicted"/>
<dbReference type="AlphaFoldDB" id="A0A7G9A6E2"/>